<evidence type="ECO:0000313" key="3">
    <source>
        <dbReference type="EMBL" id="CAL4086470.1"/>
    </source>
</evidence>
<feature type="coiled-coil region" evidence="1">
    <location>
        <begin position="115"/>
        <end position="156"/>
    </location>
</feature>
<protein>
    <submittedName>
        <fullName evidence="3">Uncharacterized protein</fullName>
    </submittedName>
</protein>
<evidence type="ECO:0000256" key="1">
    <source>
        <dbReference type="SAM" id="Coils"/>
    </source>
</evidence>
<proteinExistence type="predicted"/>
<feature type="non-terminal residue" evidence="3">
    <location>
        <position position="190"/>
    </location>
</feature>
<organism evidence="3 4">
    <name type="scientific">Meganyctiphanes norvegica</name>
    <name type="common">Northern krill</name>
    <name type="synonym">Thysanopoda norvegica</name>
    <dbReference type="NCBI Taxonomy" id="48144"/>
    <lineage>
        <taxon>Eukaryota</taxon>
        <taxon>Metazoa</taxon>
        <taxon>Ecdysozoa</taxon>
        <taxon>Arthropoda</taxon>
        <taxon>Crustacea</taxon>
        <taxon>Multicrustacea</taxon>
        <taxon>Malacostraca</taxon>
        <taxon>Eumalacostraca</taxon>
        <taxon>Eucarida</taxon>
        <taxon>Euphausiacea</taxon>
        <taxon>Euphausiidae</taxon>
        <taxon>Meganyctiphanes</taxon>
    </lineage>
</organism>
<keyword evidence="1" id="KW-0175">Coiled coil</keyword>
<evidence type="ECO:0000313" key="4">
    <source>
        <dbReference type="Proteomes" id="UP001497623"/>
    </source>
</evidence>
<name>A0AAV2QIG9_MEGNR</name>
<accession>A0AAV2QIG9</accession>
<reference evidence="3 4" key="1">
    <citation type="submission" date="2024-05" db="EMBL/GenBank/DDBJ databases">
        <authorList>
            <person name="Wallberg A."/>
        </authorList>
    </citation>
    <scope>NUCLEOTIDE SEQUENCE [LARGE SCALE GENOMIC DNA]</scope>
</reference>
<sequence>SVETLHISTPKIQSTRCPSSLELLEISNLRKFDSSTKIIPRTNPNFSPHNRFDISLSTPKYHKSLSDIDHKSTHKRGNGNVSNTNGSKIIHPNSFNGRVRSNGYAYTSDEIMLVKESSSKRIEKYEDEIQFLKSELDKMNQKLISAEERMVQVNISVTPKQFLEQQSLGRICDQSEIISPKDQSSLYHKG</sequence>
<feature type="non-terminal residue" evidence="3">
    <location>
        <position position="1"/>
    </location>
</feature>
<comment type="caution">
    <text evidence="3">The sequence shown here is derived from an EMBL/GenBank/DDBJ whole genome shotgun (WGS) entry which is preliminary data.</text>
</comment>
<dbReference type="EMBL" id="CAXKWB010007296">
    <property type="protein sequence ID" value="CAL4086470.1"/>
    <property type="molecule type" value="Genomic_DNA"/>
</dbReference>
<feature type="region of interest" description="Disordered" evidence="2">
    <location>
        <begin position="67"/>
        <end position="94"/>
    </location>
</feature>
<evidence type="ECO:0000256" key="2">
    <source>
        <dbReference type="SAM" id="MobiDB-lite"/>
    </source>
</evidence>
<dbReference type="AlphaFoldDB" id="A0AAV2QIG9"/>
<gene>
    <name evidence="3" type="ORF">MNOR_LOCUS13012</name>
</gene>
<dbReference type="Proteomes" id="UP001497623">
    <property type="component" value="Unassembled WGS sequence"/>
</dbReference>
<keyword evidence="4" id="KW-1185">Reference proteome</keyword>